<feature type="domain" description="Aromatic amino acid beta-eliminating lyase/threonine aldolase" evidence="4">
    <location>
        <begin position="49"/>
        <end position="423"/>
    </location>
</feature>
<comment type="similarity">
    <text evidence="2">Belongs to the beta-eliminating lyase family.</text>
</comment>
<organism evidence="5 6">
    <name type="scientific">Fusarium oxysporum f. sp. narcissi</name>
    <dbReference type="NCBI Taxonomy" id="451672"/>
    <lineage>
        <taxon>Eukaryota</taxon>
        <taxon>Fungi</taxon>
        <taxon>Dikarya</taxon>
        <taxon>Ascomycota</taxon>
        <taxon>Pezizomycotina</taxon>
        <taxon>Sordariomycetes</taxon>
        <taxon>Hypocreomycetidae</taxon>
        <taxon>Hypocreales</taxon>
        <taxon>Nectriaceae</taxon>
        <taxon>Fusarium</taxon>
        <taxon>Fusarium oxysporum species complex</taxon>
    </lineage>
</organism>
<dbReference type="EMBL" id="MQTW01000173">
    <property type="protein sequence ID" value="RYC82729.1"/>
    <property type="molecule type" value="Genomic_DNA"/>
</dbReference>
<dbReference type="PANTHER" id="PTHR32325">
    <property type="entry name" value="BETA-ELIMINATING LYASE-LIKE PROTEIN-RELATED"/>
    <property type="match status" value="1"/>
</dbReference>
<dbReference type="PANTHER" id="PTHR32325:SF4">
    <property type="entry name" value="TRYPTOPHANASE"/>
    <property type="match status" value="1"/>
</dbReference>
<dbReference type="NCBIfam" id="NF009709">
    <property type="entry name" value="PRK13238.1"/>
    <property type="match status" value="1"/>
</dbReference>
<evidence type="ECO:0000256" key="1">
    <source>
        <dbReference type="ARBA" id="ARBA00001933"/>
    </source>
</evidence>
<dbReference type="InterPro" id="IPR015422">
    <property type="entry name" value="PyrdxlP-dep_Trfase_small"/>
</dbReference>
<dbReference type="AlphaFoldDB" id="A0A4Q2VC08"/>
<reference evidence="5 6" key="1">
    <citation type="submission" date="2016-12" db="EMBL/GenBank/DDBJ databases">
        <title>Draft genome sequence of Fusarium oxysporum causing rot on Narcissus.</title>
        <authorList>
            <person name="Armitage A.D."/>
            <person name="Taylor A."/>
            <person name="Clarkson J.P."/>
            <person name="Harrison R.J."/>
            <person name="Jackson A.C."/>
        </authorList>
    </citation>
    <scope>NUCLEOTIDE SEQUENCE [LARGE SCALE GENOMIC DNA]</scope>
    <source>
        <strain evidence="5 6">N139</strain>
    </source>
</reference>
<evidence type="ECO:0000256" key="3">
    <source>
        <dbReference type="ARBA" id="ARBA00022898"/>
    </source>
</evidence>
<evidence type="ECO:0000256" key="2">
    <source>
        <dbReference type="ARBA" id="ARBA00009721"/>
    </source>
</evidence>
<evidence type="ECO:0000313" key="6">
    <source>
        <dbReference type="Proteomes" id="UP000290540"/>
    </source>
</evidence>
<sequence>MTETEFQVPTWRIRMVEEIRRSTRRQRQKWISEAHYNLLNLEGNQVFIDLLTDSGTGAISSRQWTALMRENDIFAGSSPSNRVKEKVRFLFGLEHVLPLHQGQGEHMLFSLLIGENNVVPANCHSNTSRAHIECRKATAVDCPVDEAFCIENYHPFKGNIDIQKLEYVLHTNANNVPFVLVSVTCNMTGGQPVSIKNLSQVKHLARQYGVPVVLNSARFAENAWFIQQREPNYASMTITEIVREMHQYADAMIMSGEKNGLMDAGSILAMRDHTWFEAASTSVPLFEEDISHGGMTGRHMELLMISLDEDTCENQLRSRVGQVERFGEKLKKAGIPIQQPVGGNAIVIDAASFLPHVPREEFVAQTLAVELYLEAGVRGVEIGTLMNDRDPVTGDNRYADVEFMRLAVPRRVYMDEHLGVVAKALMDIYERRSTIKDGLHIVSESRPLRYLTVTLEKVAEENEDAGED</sequence>
<protein>
    <submittedName>
        <fullName evidence="5">Putative beta-eliminating lyase</fullName>
    </submittedName>
</protein>
<keyword evidence="5" id="KW-0456">Lyase</keyword>
<dbReference type="GO" id="GO:0016829">
    <property type="term" value="F:lyase activity"/>
    <property type="evidence" value="ECO:0007669"/>
    <property type="project" value="UniProtKB-KW"/>
</dbReference>
<proteinExistence type="inferred from homology"/>
<dbReference type="Pfam" id="PF01212">
    <property type="entry name" value="Beta_elim_lyase"/>
    <property type="match status" value="1"/>
</dbReference>
<evidence type="ECO:0000313" key="5">
    <source>
        <dbReference type="EMBL" id="RYC82729.1"/>
    </source>
</evidence>
<dbReference type="InterPro" id="IPR015421">
    <property type="entry name" value="PyrdxlP-dep_Trfase_major"/>
</dbReference>
<comment type="cofactor">
    <cofactor evidence="1">
        <name>pyridoxal 5'-phosphate</name>
        <dbReference type="ChEBI" id="CHEBI:597326"/>
    </cofactor>
</comment>
<dbReference type="GO" id="GO:0006520">
    <property type="term" value="P:amino acid metabolic process"/>
    <property type="evidence" value="ECO:0007669"/>
    <property type="project" value="InterPro"/>
</dbReference>
<name>A0A4Q2VC08_FUSOX</name>
<dbReference type="InterPro" id="IPR001597">
    <property type="entry name" value="ArAA_b-elim_lyase/Thr_aldolase"/>
</dbReference>
<comment type="caution">
    <text evidence="5">The sequence shown here is derived from an EMBL/GenBank/DDBJ whole genome shotgun (WGS) entry which is preliminary data.</text>
</comment>
<dbReference type="InterPro" id="IPR015424">
    <property type="entry name" value="PyrdxlP-dep_Trfase"/>
</dbReference>
<gene>
    <name evidence="5" type="ORF">BFJ63_vAg14395</name>
</gene>
<accession>A0A4Q2VC08</accession>
<evidence type="ECO:0000259" key="4">
    <source>
        <dbReference type="Pfam" id="PF01212"/>
    </source>
</evidence>
<dbReference type="SUPFAM" id="SSF53383">
    <property type="entry name" value="PLP-dependent transferases"/>
    <property type="match status" value="1"/>
</dbReference>
<keyword evidence="3" id="KW-0663">Pyridoxal phosphate</keyword>
<dbReference type="Proteomes" id="UP000290540">
    <property type="component" value="Unassembled WGS sequence"/>
</dbReference>
<dbReference type="Gene3D" id="3.90.1150.10">
    <property type="entry name" value="Aspartate Aminotransferase, domain 1"/>
    <property type="match status" value="1"/>
</dbReference>
<dbReference type="Gene3D" id="3.40.640.10">
    <property type="entry name" value="Type I PLP-dependent aspartate aminotransferase-like (Major domain)"/>
    <property type="match status" value="1"/>
</dbReference>